<keyword evidence="7" id="KW-0547">Nucleotide-binding</keyword>
<dbReference type="GO" id="GO:0051301">
    <property type="term" value="P:cell division"/>
    <property type="evidence" value="ECO:0007669"/>
    <property type="project" value="UniProtKB-KW"/>
</dbReference>
<dbReference type="Gene3D" id="3.90.190.20">
    <property type="entry name" value="Mur ligase, C-terminal domain"/>
    <property type="match status" value="1"/>
</dbReference>
<evidence type="ECO:0000256" key="8">
    <source>
        <dbReference type="RuleBase" id="RU004135"/>
    </source>
</evidence>
<keyword evidence="7 12" id="KW-0436">Ligase</keyword>
<dbReference type="InterPro" id="IPR036565">
    <property type="entry name" value="Mur-like_cat_sf"/>
</dbReference>
<feature type="binding site" evidence="7">
    <location>
        <begin position="110"/>
        <end position="116"/>
    </location>
    <ligand>
        <name>ATP</name>
        <dbReference type="ChEBI" id="CHEBI:30616"/>
    </ligand>
</feature>
<dbReference type="SUPFAM" id="SSF53244">
    <property type="entry name" value="MurD-like peptide ligases, peptide-binding domain"/>
    <property type="match status" value="1"/>
</dbReference>
<keyword evidence="3 7" id="KW-0133">Cell shape</keyword>
<comment type="function">
    <text evidence="7">Catalyzes the addition of an amino acid to the nucleotide precursor UDP-N-acetylmuramoyl-L-alanyl-D-glutamate (UMAG) in the biosynthesis of bacterial cell-wall peptidoglycan.</text>
</comment>
<accession>A0A5A7S800</accession>
<keyword evidence="7" id="KW-0460">Magnesium</keyword>
<dbReference type="Pfam" id="PF08245">
    <property type="entry name" value="Mur_ligase_M"/>
    <property type="match status" value="1"/>
</dbReference>
<dbReference type="EC" id="6.3.2.-" evidence="7"/>
<dbReference type="AlphaFoldDB" id="A0A5A7S800"/>
<dbReference type="NCBIfam" id="TIGR01085">
    <property type="entry name" value="murE"/>
    <property type="match status" value="1"/>
</dbReference>
<dbReference type="SUPFAM" id="SSF63418">
    <property type="entry name" value="MurE/MurF N-terminal domain"/>
    <property type="match status" value="1"/>
</dbReference>
<feature type="binding site" evidence="7">
    <location>
        <begin position="152"/>
        <end position="153"/>
    </location>
    <ligand>
        <name>UDP-N-acetyl-alpha-D-muramoyl-L-alanyl-D-glutamate</name>
        <dbReference type="ChEBI" id="CHEBI:83900"/>
    </ligand>
</feature>
<dbReference type="NCBIfam" id="NF001126">
    <property type="entry name" value="PRK00139.1-4"/>
    <property type="match status" value="1"/>
</dbReference>
<dbReference type="InterPro" id="IPR036615">
    <property type="entry name" value="Mur_ligase_C_dom_sf"/>
</dbReference>
<keyword evidence="13" id="KW-1185">Reference proteome</keyword>
<protein>
    <recommendedName>
        <fullName evidence="7">UDP-N-acetylmuramyl-tripeptide synthetase</fullName>
        <ecNumber evidence="7">6.3.2.-</ecNumber>
    </recommendedName>
    <alternativeName>
        <fullName evidence="7">UDP-MurNAc-tripeptide synthetase</fullName>
    </alternativeName>
</protein>
<comment type="PTM">
    <text evidence="7">Carboxylation is probably crucial for Mg(2+) binding and, consequently, for the gamma-phosphate positioning of ATP.</text>
</comment>
<evidence type="ECO:0000259" key="10">
    <source>
        <dbReference type="Pfam" id="PF02875"/>
    </source>
</evidence>
<dbReference type="PANTHER" id="PTHR23135:SF4">
    <property type="entry name" value="UDP-N-ACETYLMURAMOYL-L-ALANYL-D-GLUTAMATE--2,6-DIAMINOPIMELATE LIGASE MURE HOMOLOG, CHLOROPLASTIC"/>
    <property type="match status" value="1"/>
</dbReference>
<comment type="pathway">
    <text evidence="7 8">Cell wall biogenesis; peptidoglycan biosynthesis.</text>
</comment>
<evidence type="ECO:0000256" key="4">
    <source>
        <dbReference type="ARBA" id="ARBA00022984"/>
    </source>
</evidence>
<dbReference type="GO" id="GO:0009252">
    <property type="term" value="P:peptidoglycan biosynthetic process"/>
    <property type="evidence" value="ECO:0007669"/>
    <property type="project" value="UniProtKB-UniRule"/>
</dbReference>
<comment type="caution">
    <text evidence="7">Lacks conserved residue(s) required for the propagation of feature annotation.</text>
</comment>
<evidence type="ECO:0000259" key="11">
    <source>
        <dbReference type="Pfam" id="PF08245"/>
    </source>
</evidence>
<dbReference type="Gene3D" id="3.40.1390.10">
    <property type="entry name" value="MurE/MurF, N-terminal domain"/>
    <property type="match status" value="1"/>
</dbReference>
<dbReference type="HAMAP" id="MF_00208">
    <property type="entry name" value="MurE"/>
    <property type="match status" value="1"/>
</dbReference>
<keyword evidence="7" id="KW-0963">Cytoplasm</keyword>
<comment type="subcellular location">
    <subcellularLocation>
        <location evidence="7 8">Cytoplasm</location>
    </subcellularLocation>
</comment>
<reference evidence="12 13" key="1">
    <citation type="submission" date="2019-07" db="EMBL/GenBank/DDBJ databases">
        <title>Rhodococcus cavernicolus sp. nov., isolated from a cave.</title>
        <authorList>
            <person name="Lee S.D."/>
        </authorList>
    </citation>
    <scope>NUCLEOTIDE SEQUENCE [LARGE SCALE GENOMIC DNA]</scope>
    <source>
        <strain evidence="12 13">C1-24</strain>
    </source>
</reference>
<dbReference type="InterPro" id="IPR013221">
    <property type="entry name" value="Mur_ligase_cen"/>
</dbReference>
<keyword evidence="5 7" id="KW-0131">Cell cycle</keyword>
<dbReference type="GO" id="GO:0071555">
    <property type="term" value="P:cell wall organization"/>
    <property type="evidence" value="ECO:0007669"/>
    <property type="project" value="UniProtKB-KW"/>
</dbReference>
<evidence type="ECO:0000313" key="12">
    <source>
        <dbReference type="EMBL" id="KAA0022270.1"/>
    </source>
</evidence>
<keyword evidence="4 7" id="KW-0573">Peptidoglycan synthesis</keyword>
<evidence type="ECO:0000256" key="6">
    <source>
        <dbReference type="ARBA" id="ARBA00023316"/>
    </source>
</evidence>
<dbReference type="UniPathway" id="UPA00219"/>
<feature type="domain" description="Mur ligase C-terminal" evidence="10">
    <location>
        <begin position="330"/>
        <end position="458"/>
    </location>
</feature>
<dbReference type="InterPro" id="IPR000713">
    <property type="entry name" value="Mur_ligase_N"/>
</dbReference>
<dbReference type="GO" id="GO:0000287">
    <property type="term" value="F:magnesium ion binding"/>
    <property type="evidence" value="ECO:0007669"/>
    <property type="project" value="UniProtKB-UniRule"/>
</dbReference>
<dbReference type="SUPFAM" id="SSF53623">
    <property type="entry name" value="MurD-like peptide ligases, catalytic domain"/>
    <property type="match status" value="1"/>
</dbReference>
<comment type="caution">
    <text evidence="12">The sequence shown here is derived from an EMBL/GenBank/DDBJ whole genome shotgun (WGS) entry which is preliminary data.</text>
</comment>
<name>A0A5A7S800_9NOCA</name>
<evidence type="ECO:0000259" key="9">
    <source>
        <dbReference type="Pfam" id="PF01225"/>
    </source>
</evidence>
<comment type="cofactor">
    <cofactor evidence="7">
        <name>Mg(2+)</name>
        <dbReference type="ChEBI" id="CHEBI:18420"/>
    </cofactor>
</comment>
<dbReference type="GO" id="GO:0005524">
    <property type="term" value="F:ATP binding"/>
    <property type="evidence" value="ECO:0007669"/>
    <property type="project" value="UniProtKB-UniRule"/>
</dbReference>
<dbReference type="Pfam" id="PF02875">
    <property type="entry name" value="Mur_ligase_C"/>
    <property type="match status" value="1"/>
</dbReference>
<feature type="binding site" evidence="7">
    <location>
        <position position="33"/>
    </location>
    <ligand>
        <name>UDP-N-acetyl-alpha-D-muramoyl-L-alanyl-D-glutamate</name>
        <dbReference type="ChEBI" id="CHEBI:83900"/>
    </ligand>
</feature>
<evidence type="ECO:0000256" key="7">
    <source>
        <dbReference type="HAMAP-Rule" id="MF_00208"/>
    </source>
</evidence>
<dbReference type="GO" id="GO:0016881">
    <property type="term" value="F:acid-amino acid ligase activity"/>
    <property type="evidence" value="ECO:0007669"/>
    <property type="project" value="UniProtKB-UniRule"/>
</dbReference>
<dbReference type="Gene3D" id="3.40.1190.10">
    <property type="entry name" value="Mur-like, catalytic domain"/>
    <property type="match status" value="1"/>
</dbReference>
<evidence type="ECO:0000313" key="13">
    <source>
        <dbReference type="Proteomes" id="UP000322244"/>
    </source>
</evidence>
<feature type="binding site" evidence="7">
    <location>
        <position position="187"/>
    </location>
    <ligand>
        <name>UDP-N-acetyl-alpha-D-muramoyl-L-alanyl-D-glutamate</name>
        <dbReference type="ChEBI" id="CHEBI:83900"/>
    </ligand>
</feature>
<evidence type="ECO:0000256" key="5">
    <source>
        <dbReference type="ARBA" id="ARBA00023306"/>
    </source>
</evidence>
<dbReference type="GO" id="GO:0005737">
    <property type="term" value="C:cytoplasm"/>
    <property type="evidence" value="ECO:0007669"/>
    <property type="project" value="UniProtKB-SubCell"/>
</dbReference>
<evidence type="ECO:0000256" key="2">
    <source>
        <dbReference type="ARBA" id="ARBA00022618"/>
    </source>
</evidence>
<keyword evidence="2 7" id="KW-0132">Cell division</keyword>
<comment type="similarity">
    <text evidence="1 7">Belongs to the MurCDEF family. MurE subfamily.</text>
</comment>
<dbReference type="Proteomes" id="UP000322244">
    <property type="component" value="Unassembled WGS sequence"/>
</dbReference>
<feature type="binding site" evidence="7">
    <location>
        <position position="179"/>
    </location>
    <ligand>
        <name>UDP-N-acetyl-alpha-D-muramoyl-L-alanyl-D-glutamate</name>
        <dbReference type="ChEBI" id="CHEBI:83900"/>
    </ligand>
</feature>
<dbReference type="OrthoDB" id="9800958at2"/>
<dbReference type="PANTHER" id="PTHR23135">
    <property type="entry name" value="MUR LIGASE FAMILY MEMBER"/>
    <property type="match status" value="1"/>
</dbReference>
<evidence type="ECO:0000256" key="1">
    <source>
        <dbReference type="ARBA" id="ARBA00005898"/>
    </source>
</evidence>
<proteinExistence type="inferred from homology"/>
<dbReference type="InterPro" id="IPR035911">
    <property type="entry name" value="MurE/MurF_N"/>
</dbReference>
<dbReference type="InterPro" id="IPR004101">
    <property type="entry name" value="Mur_ligase_C"/>
</dbReference>
<feature type="domain" description="Mur ligase central" evidence="11">
    <location>
        <begin position="108"/>
        <end position="307"/>
    </location>
</feature>
<feature type="domain" description="Mur ligase N-terminal catalytic" evidence="9">
    <location>
        <begin position="27"/>
        <end position="75"/>
    </location>
</feature>
<organism evidence="12 13">
    <name type="scientific">Antrihabitans cavernicola</name>
    <dbReference type="NCBI Taxonomy" id="2495913"/>
    <lineage>
        <taxon>Bacteria</taxon>
        <taxon>Bacillati</taxon>
        <taxon>Actinomycetota</taxon>
        <taxon>Actinomycetes</taxon>
        <taxon>Mycobacteriales</taxon>
        <taxon>Nocardiaceae</taxon>
        <taxon>Antrihabitans</taxon>
    </lineage>
</organism>
<dbReference type="GO" id="GO:0008360">
    <property type="term" value="P:regulation of cell shape"/>
    <property type="evidence" value="ECO:0007669"/>
    <property type="project" value="UniProtKB-KW"/>
</dbReference>
<feature type="modified residue" description="N6-carboxylysine" evidence="7">
    <location>
        <position position="219"/>
    </location>
</feature>
<dbReference type="InterPro" id="IPR005761">
    <property type="entry name" value="UDP-N-AcMur-Glu-dNH2Pim_ligase"/>
</dbReference>
<keyword evidence="7" id="KW-0067">ATP-binding</keyword>
<dbReference type="EMBL" id="VLNY01000006">
    <property type="protein sequence ID" value="KAA0022270.1"/>
    <property type="molecule type" value="Genomic_DNA"/>
</dbReference>
<sequence length="496" mass="52710">MRMTTVREVAALLGDSSLVSQIESSLTGISQDSRTAQPGDLYVALSGSRHHGIDFADEAKRNGAVAILSDRDSHTLPTIVVADPRRVLGPLASWFHHHPSRALDVYGVTGTNGKTSTAYLIDAGLRAAGVTSGLITGVEVRGRGEPRRAVRTTPEASDLQQILATFAAQRLSAVAMEVSSHALALYRTAGTHFGVGVFTNLDRDHLDFHADMDAYYSAKASLFTPGRCDSAVIGTDDEFGRRLAAEVDVPSTTFSTSDAGADFFVDDVRADRAGTSFTLRCDLGTLPVRLRLLGHHQADNAAAAIAALYAGGVDVPSAIDGIEKLDLVPGRLQPVDEGQPFVALVDYVHNTAGQRRLFPYLRSLTSGRVIVVMGATGERDPGKRDPLGFNAARQADVVIVTDESPHFDAAYDLREEVASGARRARSAEVMTVADRAEAIATAVARATPGDVVVIAGRGHDPVQVHGNVETPFDDRAALKSALRQRQSVAPSWSSEG</sequence>
<gene>
    <name evidence="7" type="primary">murE</name>
    <name evidence="12" type="ORF">FOY51_14920</name>
</gene>
<keyword evidence="6 7" id="KW-0961">Cell wall biogenesis/degradation</keyword>
<evidence type="ECO:0000256" key="3">
    <source>
        <dbReference type="ARBA" id="ARBA00022960"/>
    </source>
</evidence>
<dbReference type="Pfam" id="PF01225">
    <property type="entry name" value="Mur_ligase"/>
    <property type="match status" value="1"/>
</dbReference>